<evidence type="ECO:0000313" key="3">
    <source>
        <dbReference type="Proteomes" id="UP000004810"/>
    </source>
</evidence>
<dbReference type="AlphaFoldDB" id="J9B5M4"/>
<dbReference type="EMBL" id="ADBV01002954">
    <property type="protein sequence ID" value="EJW82335.1"/>
    <property type="molecule type" value="Genomic_DNA"/>
</dbReference>
<organism evidence="2 3">
    <name type="scientific">Wuchereria bancrofti</name>
    <dbReference type="NCBI Taxonomy" id="6293"/>
    <lineage>
        <taxon>Eukaryota</taxon>
        <taxon>Metazoa</taxon>
        <taxon>Ecdysozoa</taxon>
        <taxon>Nematoda</taxon>
        <taxon>Chromadorea</taxon>
        <taxon>Rhabditida</taxon>
        <taxon>Spirurina</taxon>
        <taxon>Spiruromorpha</taxon>
        <taxon>Filarioidea</taxon>
        <taxon>Onchocercidae</taxon>
        <taxon>Wuchereria</taxon>
    </lineage>
</organism>
<dbReference type="Proteomes" id="UP000004810">
    <property type="component" value="Unassembled WGS sequence"/>
</dbReference>
<feature type="non-terminal residue" evidence="2">
    <location>
        <position position="1"/>
    </location>
</feature>
<comment type="caution">
    <text evidence="2">The sequence shown here is derived from an EMBL/GenBank/DDBJ whole genome shotgun (WGS) entry which is preliminary data.</text>
</comment>
<feature type="region of interest" description="Disordered" evidence="1">
    <location>
        <begin position="1"/>
        <end position="27"/>
    </location>
</feature>
<reference evidence="3" key="1">
    <citation type="submission" date="2012-08" db="EMBL/GenBank/DDBJ databases">
        <title>The Genome Sequence of Wuchereria bancrofti.</title>
        <authorList>
            <person name="Nutman T.B."/>
            <person name="Fink D.L."/>
            <person name="Russ C."/>
            <person name="Young S."/>
            <person name="Zeng Q."/>
            <person name="Koehrsen M."/>
            <person name="Alvarado L."/>
            <person name="Berlin A."/>
            <person name="Chapman S.B."/>
            <person name="Chen Z."/>
            <person name="Freedman E."/>
            <person name="Gellesch M."/>
            <person name="Goldberg J."/>
            <person name="Griggs A."/>
            <person name="Gujja S."/>
            <person name="Heilman E.R."/>
            <person name="Heiman D."/>
            <person name="Hepburn T."/>
            <person name="Howarth C."/>
            <person name="Jen D."/>
            <person name="Larson L."/>
            <person name="Lewis B."/>
            <person name="Mehta T."/>
            <person name="Park D."/>
            <person name="Pearson M."/>
            <person name="Roberts A."/>
            <person name="Saif S."/>
            <person name="Shea T."/>
            <person name="Shenoy N."/>
            <person name="Sisk P."/>
            <person name="Stolte C."/>
            <person name="Sykes S."/>
            <person name="Walk T."/>
            <person name="White J."/>
            <person name="Yandava C."/>
            <person name="Haas B."/>
            <person name="Henn M.R."/>
            <person name="Nusbaum C."/>
            <person name="Birren B."/>
        </authorList>
    </citation>
    <scope>NUCLEOTIDE SEQUENCE [LARGE SCALE GENOMIC DNA]</scope>
    <source>
        <strain evidence="3">NA</strain>
    </source>
</reference>
<proteinExistence type="predicted"/>
<sequence>GLLAHLRPMETGKASGSPHPNRLTSHPSTIRKHAITTTHIHIHEHIHTHTQTHIHTHT</sequence>
<evidence type="ECO:0000313" key="2">
    <source>
        <dbReference type="EMBL" id="EJW82335.1"/>
    </source>
</evidence>
<evidence type="ECO:0000256" key="1">
    <source>
        <dbReference type="SAM" id="MobiDB-lite"/>
    </source>
</evidence>
<gene>
    <name evidence="2" type="ORF">WUBG_06755</name>
</gene>
<name>J9B5M4_WUCBA</name>
<protein>
    <submittedName>
        <fullName evidence="2">Uncharacterized protein</fullName>
    </submittedName>
</protein>
<accession>J9B5M4</accession>